<evidence type="ECO:0000256" key="5">
    <source>
        <dbReference type="ARBA" id="ARBA00023136"/>
    </source>
</evidence>
<keyword evidence="4 6" id="KW-1133">Transmembrane helix</keyword>
<keyword evidence="5 6" id="KW-0472">Membrane</keyword>
<feature type="transmembrane region" description="Helical" evidence="6">
    <location>
        <begin position="71"/>
        <end position="91"/>
    </location>
</feature>
<reference evidence="8 9" key="2">
    <citation type="journal article" date="2017" name="Int. J. Syst. Evol. Microbiol.">
        <title>Gordonia phthalatica sp. nov., a di-n-butyl phthalate-degrading bacterium isolated from activated sludge.</title>
        <authorList>
            <person name="Jin D."/>
            <person name="Kong X."/>
            <person name="Jia M."/>
            <person name="Yu X."/>
            <person name="Wang X."/>
            <person name="Zhuang X."/>
            <person name="Deng Y."/>
            <person name="Bai Z."/>
        </authorList>
    </citation>
    <scope>NUCLEOTIDE SEQUENCE [LARGE SCALE GENOMIC DNA]</scope>
    <source>
        <strain evidence="8 9">QH-11</strain>
    </source>
</reference>
<keyword evidence="3 6" id="KW-0812">Transmembrane</keyword>
<reference evidence="9" key="1">
    <citation type="submission" date="2015-06" db="EMBL/GenBank/DDBJ databases">
        <title>Complete genome sequence and metabolic analysis of phthalate degradation pathway in Gordonia sp. QH-11.</title>
        <authorList>
            <person name="Jin D."/>
            <person name="Kong X."/>
            <person name="Bai Z."/>
        </authorList>
    </citation>
    <scope>NUCLEOTIDE SEQUENCE [LARGE SCALE GENOMIC DNA]</scope>
    <source>
        <strain evidence="9">QH-11</strain>
    </source>
</reference>
<evidence type="ECO:0000313" key="9">
    <source>
        <dbReference type="Proteomes" id="UP000063789"/>
    </source>
</evidence>
<name>A0A0N9ND77_9ACTN</name>
<dbReference type="InterPro" id="IPR037185">
    <property type="entry name" value="EmrE-like"/>
</dbReference>
<dbReference type="PANTHER" id="PTHR32322:SF2">
    <property type="entry name" value="EAMA DOMAIN-CONTAINING PROTEIN"/>
    <property type="match status" value="1"/>
</dbReference>
<feature type="transmembrane region" description="Helical" evidence="6">
    <location>
        <begin position="239"/>
        <end position="259"/>
    </location>
</feature>
<proteinExistence type="inferred from homology"/>
<evidence type="ECO:0000259" key="7">
    <source>
        <dbReference type="Pfam" id="PF00892"/>
    </source>
</evidence>
<feature type="transmembrane region" description="Helical" evidence="6">
    <location>
        <begin position="97"/>
        <end position="115"/>
    </location>
</feature>
<dbReference type="KEGG" id="goq:ACH46_11610"/>
<sequence>MTGRPDAPLRVPAGLLAVAAIFSVQFGNAIVGSMFDRVGPFGAAALRLLCGALILVAIVRPDVRDWPRQTWLSVVLLGLGLGGMNLFIYLAIDQIPLGIAVTIELMGPLAVAAAGSRRLLDGAWVLLAVVGILLLGTHSGDGAGVTLVGAGFAAVAATCWAVYILASSKLGVRVPGVDGLVTAMVVAAVVIAPVGAFQAVPAVVDDPSLLAAFAGVAILTSAIPYALEFMALKRMSTRVFGVLSSLGPAVAALAGLVVLGQSFDGLQLLAMALVVAASAGVVATAGR</sequence>
<dbReference type="AlphaFoldDB" id="A0A0N9ND77"/>
<evidence type="ECO:0000256" key="6">
    <source>
        <dbReference type="SAM" id="Phobius"/>
    </source>
</evidence>
<feature type="transmembrane region" description="Helical" evidence="6">
    <location>
        <begin position="209"/>
        <end position="227"/>
    </location>
</feature>
<feature type="transmembrane region" description="Helical" evidence="6">
    <location>
        <begin position="177"/>
        <end position="197"/>
    </location>
</feature>
<evidence type="ECO:0000256" key="2">
    <source>
        <dbReference type="ARBA" id="ARBA00007362"/>
    </source>
</evidence>
<evidence type="ECO:0000256" key="3">
    <source>
        <dbReference type="ARBA" id="ARBA00022692"/>
    </source>
</evidence>
<feature type="transmembrane region" description="Helical" evidence="6">
    <location>
        <begin position="122"/>
        <end position="139"/>
    </location>
</feature>
<dbReference type="EMBL" id="CP011853">
    <property type="protein sequence ID" value="ALG85014.1"/>
    <property type="molecule type" value="Genomic_DNA"/>
</dbReference>
<gene>
    <name evidence="8" type="ORF">ACH46_11610</name>
</gene>
<dbReference type="PANTHER" id="PTHR32322">
    <property type="entry name" value="INNER MEMBRANE TRANSPORTER"/>
    <property type="match status" value="1"/>
</dbReference>
<evidence type="ECO:0000256" key="4">
    <source>
        <dbReference type="ARBA" id="ARBA00022989"/>
    </source>
</evidence>
<feature type="transmembrane region" description="Helical" evidence="6">
    <location>
        <begin position="265"/>
        <end position="285"/>
    </location>
</feature>
<comment type="similarity">
    <text evidence="2">Belongs to the EamA transporter family.</text>
</comment>
<protein>
    <submittedName>
        <fullName evidence="8">Transporter</fullName>
    </submittedName>
</protein>
<organism evidence="8 9">
    <name type="scientific">Gordonia phthalatica</name>
    <dbReference type="NCBI Taxonomy" id="1136941"/>
    <lineage>
        <taxon>Bacteria</taxon>
        <taxon>Bacillati</taxon>
        <taxon>Actinomycetota</taxon>
        <taxon>Actinomycetes</taxon>
        <taxon>Mycobacteriales</taxon>
        <taxon>Gordoniaceae</taxon>
        <taxon>Gordonia</taxon>
    </lineage>
</organism>
<keyword evidence="9" id="KW-1185">Reference proteome</keyword>
<comment type="subcellular location">
    <subcellularLocation>
        <location evidence="1">Membrane</location>
        <topology evidence="1">Multi-pass membrane protein</topology>
    </subcellularLocation>
</comment>
<feature type="transmembrane region" description="Helical" evidence="6">
    <location>
        <begin position="41"/>
        <end position="59"/>
    </location>
</feature>
<dbReference type="Pfam" id="PF00892">
    <property type="entry name" value="EamA"/>
    <property type="match status" value="1"/>
</dbReference>
<feature type="domain" description="EamA" evidence="7">
    <location>
        <begin position="149"/>
        <end position="281"/>
    </location>
</feature>
<dbReference type="InterPro" id="IPR000620">
    <property type="entry name" value="EamA_dom"/>
</dbReference>
<feature type="transmembrane region" description="Helical" evidence="6">
    <location>
        <begin position="145"/>
        <end position="165"/>
    </location>
</feature>
<dbReference type="SUPFAM" id="SSF103481">
    <property type="entry name" value="Multidrug resistance efflux transporter EmrE"/>
    <property type="match status" value="2"/>
</dbReference>
<dbReference type="GO" id="GO:0016020">
    <property type="term" value="C:membrane"/>
    <property type="evidence" value="ECO:0007669"/>
    <property type="project" value="UniProtKB-SubCell"/>
</dbReference>
<accession>A0A0N9ND77</accession>
<dbReference type="Proteomes" id="UP000063789">
    <property type="component" value="Chromosome"/>
</dbReference>
<dbReference type="InterPro" id="IPR050638">
    <property type="entry name" value="AA-Vitamin_Transporters"/>
</dbReference>
<dbReference type="PATRIC" id="fig|1136941.3.peg.2368"/>
<evidence type="ECO:0000313" key="8">
    <source>
        <dbReference type="EMBL" id="ALG85014.1"/>
    </source>
</evidence>
<feature type="transmembrane region" description="Helical" evidence="6">
    <location>
        <begin position="12"/>
        <end position="35"/>
    </location>
</feature>
<evidence type="ECO:0000256" key="1">
    <source>
        <dbReference type="ARBA" id="ARBA00004141"/>
    </source>
</evidence>
<dbReference type="RefSeq" id="WP_062393022.1">
    <property type="nucleotide sequence ID" value="NZ_CP011853.1"/>
</dbReference>